<name>A0ABX1HNG8_9BACT</name>
<dbReference type="Proteomes" id="UP000717634">
    <property type="component" value="Unassembled WGS sequence"/>
</dbReference>
<dbReference type="Pfam" id="PF14292">
    <property type="entry name" value="SusE"/>
    <property type="match status" value="1"/>
</dbReference>
<evidence type="ECO:0000313" key="3">
    <source>
        <dbReference type="EMBL" id="NKI91803.1"/>
    </source>
</evidence>
<comment type="caution">
    <text evidence="3">The sequence shown here is derived from an EMBL/GenBank/DDBJ whole genome shotgun (WGS) entry which is preliminary data.</text>
</comment>
<sequence>MKNLLTQALAVAFALTALASCKKDEDKATVQPSAALTLTGSANSVVLAQINDPQTAVTYTWNPVQFSLSGTEATKAPAVSYQLQVAKKADGFGYLGPNIIDAGTSTTKTITVEDLNKALNAIGITTGSPVQAFMRVAAVIGDDNHTFVSAPVAFTVTAYPACLPPNTDTWALVGPAGAGWPSGTPATEDGLTMKWNCALKAYTIRTALNVGPMKFRQNKAWAVNLGGPSAGLANGVPLTPGGADINITTAGTYTVKLAVDGSGTAVTGGMLTVTP</sequence>
<dbReference type="RefSeq" id="WP_168675355.1">
    <property type="nucleotide sequence ID" value="NZ_JAAVTK010000023.1"/>
</dbReference>
<keyword evidence="4" id="KW-1185">Reference proteome</keyword>
<keyword evidence="1" id="KW-0732">Signal</keyword>
<feature type="chain" id="PRO_5046521790" description="SusE outer membrane protein domain-containing protein" evidence="1">
    <location>
        <begin position="20"/>
        <end position="275"/>
    </location>
</feature>
<protein>
    <recommendedName>
        <fullName evidence="2">SusE outer membrane protein domain-containing protein</fullName>
    </recommendedName>
</protein>
<gene>
    <name evidence="3" type="ORF">HBN54_004425</name>
</gene>
<evidence type="ECO:0000259" key="2">
    <source>
        <dbReference type="Pfam" id="PF14292"/>
    </source>
</evidence>
<evidence type="ECO:0000256" key="1">
    <source>
        <dbReference type="SAM" id="SignalP"/>
    </source>
</evidence>
<organism evidence="3 4">
    <name type="scientific">Hymenobacter artigasi</name>
    <dbReference type="NCBI Taxonomy" id="2719616"/>
    <lineage>
        <taxon>Bacteria</taxon>
        <taxon>Pseudomonadati</taxon>
        <taxon>Bacteroidota</taxon>
        <taxon>Cytophagia</taxon>
        <taxon>Cytophagales</taxon>
        <taxon>Hymenobacteraceae</taxon>
        <taxon>Hymenobacter</taxon>
    </lineage>
</organism>
<accession>A0ABX1HNG8</accession>
<reference evidence="3 4" key="1">
    <citation type="submission" date="2020-03" db="EMBL/GenBank/DDBJ databases">
        <title>Genomic Encyclopedia of Type Strains, Phase IV (KMG-V): Genome sequencing to study the core and pangenomes of soil and plant-associated prokaryotes.</title>
        <authorList>
            <person name="Whitman W."/>
        </authorList>
    </citation>
    <scope>NUCLEOTIDE SEQUENCE [LARGE SCALE GENOMIC DNA]</scope>
    <source>
        <strain evidence="3 4">1B</strain>
    </source>
</reference>
<feature type="domain" description="SusE outer membrane protein" evidence="2">
    <location>
        <begin position="23"/>
        <end position="136"/>
    </location>
</feature>
<dbReference type="Gene3D" id="2.60.40.3620">
    <property type="match status" value="1"/>
</dbReference>
<dbReference type="EMBL" id="JAAVTK010000023">
    <property type="protein sequence ID" value="NKI91803.1"/>
    <property type="molecule type" value="Genomic_DNA"/>
</dbReference>
<evidence type="ECO:0000313" key="4">
    <source>
        <dbReference type="Proteomes" id="UP000717634"/>
    </source>
</evidence>
<proteinExistence type="predicted"/>
<feature type="signal peptide" evidence="1">
    <location>
        <begin position="1"/>
        <end position="19"/>
    </location>
</feature>
<dbReference type="InterPro" id="IPR025970">
    <property type="entry name" value="SusE"/>
</dbReference>
<dbReference type="PROSITE" id="PS51257">
    <property type="entry name" value="PROKAR_LIPOPROTEIN"/>
    <property type="match status" value="1"/>
</dbReference>